<evidence type="ECO:0000256" key="4">
    <source>
        <dbReference type="SAM" id="SignalP"/>
    </source>
</evidence>
<dbReference type="EMBL" id="HBEO01030026">
    <property type="protein sequence ID" value="CAD8502335.1"/>
    <property type="molecule type" value="Transcribed_RNA"/>
</dbReference>
<keyword evidence="4" id="KW-0732">Signal</keyword>
<evidence type="ECO:0000256" key="2">
    <source>
        <dbReference type="SAM" id="MobiDB-lite"/>
    </source>
</evidence>
<feature type="repeat" description="ANK" evidence="1">
    <location>
        <begin position="210"/>
        <end position="242"/>
    </location>
</feature>
<keyword evidence="3" id="KW-1133">Transmembrane helix</keyword>
<reference evidence="5" key="1">
    <citation type="submission" date="2021-01" db="EMBL/GenBank/DDBJ databases">
        <authorList>
            <person name="Corre E."/>
            <person name="Pelletier E."/>
            <person name="Niang G."/>
            <person name="Scheremetjew M."/>
            <person name="Finn R."/>
            <person name="Kale V."/>
            <person name="Holt S."/>
            <person name="Cochrane G."/>
            <person name="Meng A."/>
            <person name="Brown T."/>
            <person name="Cohen L."/>
        </authorList>
    </citation>
    <scope>NUCLEOTIDE SEQUENCE</scope>
    <source>
        <strain evidence="5">CCMP325</strain>
    </source>
</reference>
<feature type="compositionally biased region" description="Basic and acidic residues" evidence="2">
    <location>
        <begin position="55"/>
        <end position="74"/>
    </location>
</feature>
<dbReference type="Pfam" id="PF12796">
    <property type="entry name" value="Ank_2"/>
    <property type="match status" value="1"/>
</dbReference>
<dbReference type="AlphaFoldDB" id="A0A7S0F6Z9"/>
<dbReference type="PANTHER" id="PTHR22677:SF4">
    <property type="entry name" value="USHER SYNDROME TYPE-1G PROTEIN-LIKE PROTEIN"/>
    <property type="match status" value="1"/>
</dbReference>
<proteinExistence type="predicted"/>
<feature type="transmembrane region" description="Helical" evidence="3">
    <location>
        <begin position="382"/>
        <end position="402"/>
    </location>
</feature>
<dbReference type="Gene3D" id="1.25.40.20">
    <property type="entry name" value="Ankyrin repeat-containing domain"/>
    <property type="match status" value="2"/>
</dbReference>
<dbReference type="InterPro" id="IPR002110">
    <property type="entry name" value="Ankyrin_rpt"/>
</dbReference>
<feature type="region of interest" description="Disordered" evidence="2">
    <location>
        <begin position="42"/>
        <end position="74"/>
    </location>
</feature>
<evidence type="ECO:0000313" key="5">
    <source>
        <dbReference type="EMBL" id="CAD8502335.1"/>
    </source>
</evidence>
<evidence type="ECO:0000256" key="3">
    <source>
        <dbReference type="SAM" id="Phobius"/>
    </source>
</evidence>
<accession>A0A7S0F6Z9</accession>
<evidence type="ECO:0000256" key="1">
    <source>
        <dbReference type="PROSITE-ProRule" id="PRU00023"/>
    </source>
</evidence>
<feature type="signal peptide" evidence="4">
    <location>
        <begin position="1"/>
        <end position="20"/>
    </location>
</feature>
<organism evidence="5">
    <name type="scientific">Hanusia phi</name>
    <dbReference type="NCBI Taxonomy" id="3032"/>
    <lineage>
        <taxon>Eukaryota</taxon>
        <taxon>Cryptophyceae</taxon>
        <taxon>Pyrenomonadales</taxon>
        <taxon>Geminigeraceae</taxon>
        <taxon>Hanusia</taxon>
    </lineage>
</organism>
<keyword evidence="3" id="KW-0812">Transmembrane</keyword>
<dbReference type="SUPFAM" id="SSF48403">
    <property type="entry name" value="Ankyrin repeat"/>
    <property type="match status" value="1"/>
</dbReference>
<dbReference type="PANTHER" id="PTHR22677">
    <property type="entry name" value="ANKYRIN REPEAT DOMAIN-CONTAINING PROTEIN 60"/>
    <property type="match status" value="1"/>
</dbReference>
<feature type="region of interest" description="Disordered" evidence="2">
    <location>
        <begin position="326"/>
        <end position="348"/>
    </location>
</feature>
<protein>
    <submittedName>
        <fullName evidence="5">Uncharacterized protein</fullName>
    </submittedName>
</protein>
<feature type="compositionally biased region" description="Basic residues" evidence="2">
    <location>
        <begin position="335"/>
        <end position="348"/>
    </location>
</feature>
<dbReference type="SMART" id="SM00248">
    <property type="entry name" value="ANK"/>
    <property type="match status" value="4"/>
</dbReference>
<dbReference type="PRINTS" id="PR01415">
    <property type="entry name" value="ANKYRIN"/>
</dbReference>
<keyword evidence="3" id="KW-0472">Membrane</keyword>
<feature type="repeat" description="ANK" evidence="1">
    <location>
        <begin position="110"/>
        <end position="142"/>
    </location>
</feature>
<dbReference type="PROSITE" id="PS50297">
    <property type="entry name" value="ANK_REP_REGION"/>
    <property type="match status" value="4"/>
</dbReference>
<feature type="repeat" description="ANK" evidence="1">
    <location>
        <begin position="176"/>
        <end position="208"/>
    </location>
</feature>
<gene>
    <name evidence="5" type="ORF">HPHI1048_LOCUS20396</name>
</gene>
<keyword evidence="1" id="KW-0040">ANK repeat</keyword>
<feature type="repeat" description="ANK" evidence="1">
    <location>
        <begin position="143"/>
        <end position="175"/>
    </location>
</feature>
<dbReference type="InterPro" id="IPR039323">
    <property type="entry name" value="ANKRD_45/46/60"/>
</dbReference>
<dbReference type="InterPro" id="IPR036770">
    <property type="entry name" value="Ankyrin_rpt-contain_sf"/>
</dbReference>
<dbReference type="PROSITE" id="PS50088">
    <property type="entry name" value="ANK_REPEAT"/>
    <property type="match status" value="4"/>
</dbReference>
<sequence>MPKVAHVCIVLYCLVEMLSALSPAHLHLVARLGRINSRTGLRLRGGDGETQADAKTNEAGEKLNEEKEEDSDKKQQKLQQMLWEGASEGDTMLVMQAYRSGANLLQKNEEGLNALHLACASGHLEVVQSILEECKDLSCTAGDGSTPLHLSVYYGFREIAQFLIENSADLSAVDHEGSTPLHNAAYRGLPEIITLLVEKGADVNAQQMVDNCTALHLAAGQGHDQALARLIQLGADLSMKAQGSKTAMDMAREKQHKRCVVMLDLARTQGKVDMEQVQMVEKAAEFIASGLIQKVRKDSLVQNQLKNLSSYPSMVTWASLRTRKVPSSTTSTSKTAKKAGLKGSSKTKKGLSLKHKTQSIGQVGLKSWTLNKLDTNPRLKRVASIAFDVVSVMVVYLVMHLLRYGQTSEWLKRFMSSLFLRK</sequence>
<name>A0A7S0F6Z9_9CRYP</name>
<feature type="chain" id="PRO_5031529491" evidence="4">
    <location>
        <begin position="21"/>
        <end position="422"/>
    </location>
</feature>
<dbReference type="Pfam" id="PF00023">
    <property type="entry name" value="Ank"/>
    <property type="match status" value="1"/>
</dbReference>